<gene>
    <name evidence="9" type="primary">AlNc14C30G2815</name>
    <name evidence="9" type="ORF">ALNC14_032530</name>
</gene>
<dbReference type="PROSITE" id="PS50178">
    <property type="entry name" value="ZF_FYVE"/>
    <property type="match status" value="1"/>
</dbReference>
<evidence type="ECO:0000256" key="5">
    <source>
        <dbReference type="SAM" id="Coils"/>
    </source>
</evidence>
<proteinExistence type="predicted"/>
<dbReference type="SUPFAM" id="SSF101447">
    <property type="entry name" value="Formin homology 2 domain (FH2 domain)"/>
    <property type="match status" value="1"/>
</dbReference>
<sequence length="1157" mass="130445">MNKNGHEIPITPSEIASSSVDVSSSNPHPPSSTLNHTISPKFPLTNTLETFPSTSTSTVGKSDYHSIRKETRSESFAREPKCGFCCRVFTLLRRRHHCRSCHMAVCKDCGMKAIDTRRGEHIRLQWYCFKCIREEDGIMEYNSGIRSQSKRMSISVSVPPLQHQSAKKFCIECGYELPKNVKVCIECGTSAQLPIRPGIQTDMEAAEITEKSAGKDEIAGNTDILDGEEEEKTLDPKGDEIEIREGVETGGDEGDVDGNGDDDDKALRGDGELGSLGEENERLKEKIKMLELKVEELKRSVVKDSTVKKEERMQESNMKQGVRVRDHPMYAKYFKLVSMGMPMEQVQERMKQSGIDPAKLEKGDEIVSESKDGMEVPVQEKMAQGDERYDKFFKLKRMGMPLEQIKLKMIAEGLDSNILDQNETLPPIAKSANAPETTEIPCDPDYAKFFKLLKLGMPIEQVKMKVSAAGLNPAILDSEQSAKASKNHTNAGISNGEIASKIATSAAPISTVIEPQLPRKEDVKPHVEMRSLFWSRVPVNVVSSTVWVKLNDANVTLDLTEMEWMFRKNAVDTIKKEDDTKKKKETTSIPQQVLLLDPKRQQNVAIAIARIKMSPTDIKNAILNIDTTLINSETLNVLIQIAPTLEEQDLLKNYNGDQALLGTQEKFFLEMMSIPRYTQRIKCMRFHLSFEDRVLETQAQLDILSAATDELIESRNFRKVLEHILAIGNYLNGGTPRGAAYGFKLDTLTKLHTLRSIDPKINLMHFLAHQLEEHDPDVVHFAGELAHVNDAKRISLEQLRSDISVYSNELMMLRGQVQASNDETEDQFQRVMTPFEKEAAQVVEELNREFNALENQYAELVSSFGEDPRKLGTTSFFALMDDFLSEFKKAYRENHTKDYEHTWTQAKTQAQEEAILKEEEAKAQAKEEEAKAKAKEEEVKVKAKEEEADVESEAKALYSRIMKMVSSYAQKRSKDADAVERFKAITRKFGNDEISADEFCAQVGNCIGRKRALQVIPESARLLVSDAKRLEIRDAYARFSANENTSRKTKAIKLQDIEPVVGEAAHLLHKSVLESVQLALGGDHKKMKEFTSNARKFGGESISAREYYLYLTATFDPDFVGRLVPDLARLLQDGERRHALIRALCESAPGWERFNGY</sequence>
<dbReference type="Pfam" id="PF02181">
    <property type="entry name" value="FH2"/>
    <property type="match status" value="1"/>
</dbReference>
<evidence type="ECO:0000256" key="1">
    <source>
        <dbReference type="ARBA" id="ARBA00022723"/>
    </source>
</evidence>
<feature type="coiled-coil region" evidence="5">
    <location>
        <begin position="907"/>
        <end position="954"/>
    </location>
</feature>
<evidence type="ECO:0000256" key="3">
    <source>
        <dbReference type="ARBA" id="ARBA00022833"/>
    </source>
</evidence>
<evidence type="ECO:0000256" key="4">
    <source>
        <dbReference type="PROSITE-ProRule" id="PRU00091"/>
    </source>
</evidence>
<feature type="coiled-coil region" evidence="5">
    <location>
        <begin position="796"/>
        <end position="863"/>
    </location>
</feature>
<dbReference type="PROSITE" id="PS51444">
    <property type="entry name" value="FH2"/>
    <property type="match status" value="1"/>
</dbReference>
<keyword evidence="5" id="KW-0175">Coiled coil</keyword>
<dbReference type="SMART" id="SM00498">
    <property type="entry name" value="FH2"/>
    <property type="match status" value="1"/>
</dbReference>
<dbReference type="Gene3D" id="3.30.40.10">
    <property type="entry name" value="Zinc/RING finger domain, C3HC4 (zinc finger)"/>
    <property type="match status" value="1"/>
</dbReference>
<dbReference type="Pfam" id="PF10152">
    <property type="entry name" value="CCDC53"/>
    <property type="match status" value="3"/>
</dbReference>
<evidence type="ECO:0000313" key="9">
    <source>
        <dbReference type="EMBL" id="CCA17110.1"/>
    </source>
</evidence>
<dbReference type="InterPro" id="IPR017455">
    <property type="entry name" value="Znf_FYVE-rel"/>
</dbReference>
<feature type="region of interest" description="Disordered" evidence="6">
    <location>
        <begin position="219"/>
        <end position="279"/>
    </location>
</feature>
<organism evidence="9">
    <name type="scientific">Albugo laibachii Nc14</name>
    <dbReference type="NCBI Taxonomy" id="890382"/>
    <lineage>
        <taxon>Eukaryota</taxon>
        <taxon>Sar</taxon>
        <taxon>Stramenopiles</taxon>
        <taxon>Oomycota</taxon>
        <taxon>Peronosporomycetes</taxon>
        <taxon>Albuginales</taxon>
        <taxon>Albuginaceae</taxon>
        <taxon>Albugo</taxon>
    </lineage>
</organism>
<feature type="compositionally biased region" description="Basic and acidic residues" evidence="6">
    <location>
        <begin position="233"/>
        <end position="247"/>
    </location>
</feature>
<protein>
    <submittedName>
        <fullName evidence="9">Forminhomology 2 domaincontaining protein putative</fullName>
    </submittedName>
</protein>
<dbReference type="InterPro" id="IPR015425">
    <property type="entry name" value="FH2_Formin"/>
</dbReference>
<keyword evidence="1" id="KW-0479">Metal-binding</keyword>
<dbReference type="EMBL" id="FR824075">
    <property type="protein sequence ID" value="CCA17110.1"/>
    <property type="molecule type" value="Genomic_DNA"/>
</dbReference>
<dbReference type="InterPro" id="IPR057634">
    <property type="entry name" value="PAH_ZNF598/HEL2"/>
</dbReference>
<dbReference type="InterPro" id="IPR000306">
    <property type="entry name" value="Znf_FYVE"/>
</dbReference>
<reference evidence="9" key="1">
    <citation type="journal article" date="2011" name="PLoS Biol.">
        <title>Gene gain and loss during evolution of obligate parasitism in the white rust pathogen of Arabidopsis thaliana.</title>
        <authorList>
            <person name="Kemen E."/>
            <person name="Gardiner A."/>
            <person name="Schultz-Larsen T."/>
            <person name="Kemen A.C."/>
            <person name="Balmuth A.L."/>
            <person name="Robert-Seilaniantz A."/>
            <person name="Bailey K."/>
            <person name="Holub E."/>
            <person name="Studholme D.J."/>
            <person name="Maclean D."/>
            <person name="Jones J.D."/>
        </authorList>
    </citation>
    <scope>NUCLEOTIDE SEQUENCE</scope>
</reference>
<feature type="domain" description="FYVE-type" evidence="7">
    <location>
        <begin position="82"/>
        <end position="136"/>
    </location>
</feature>
<dbReference type="PANTHER" id="PTHR45725:SF1">
    <property type="entry name" value="DISHEVELLED ASSOCIATED ACTIVATOR OF MORPHOGENESIS, ISOFORM D"/>
    <property type="match status" value="1"/>
</dbReference>
<dbReference type="CDD" id="cd00065">
    <property type="entry name" value="FYVE_like_SF"/>
    <property type="match status" value="1"/>
</dbReference>
<dbReference type="PANTHER" id="PTHR45725">
    <property type="entry name" value="FORMIN HOMOLOGY 2 FAMILY MEMBER"/>
    <property type="match status" value="1"/>
</dbReference>
<reference evidence="9" key="2">
    <citation type="submission" date="2011-02" db="EMBL/GenBank/DDBJ databases">
        <authorList>
            <person name="MacLean D."/>
        </authorList>
    </citation>
    <scope>NUCLEOTIDE SEQUENCE</scope>
</reference>
<dbReference type="InterPro" id="IPR011011">
    <property type="entry name" value="Znf_FYVE_PHD"/>
</dbReference>
<dbReference type="InterPro" id="IPR013083">
    <property type="entry name" value="Znf_RING/FYVE/PHD"/>
</dbReference>
<feature type="domain" description="FH2" evidence="8">
    <location>
        <begin position="519"/>
        <end position="913"/>
    </location>
</feature>
<dbReference type="AlphaFoldDB" id="F0W7K9"/>
<feature type="compositionally biased region" description="Acidic residues" evidence="6">
    <location>
        <begin position="250"/>
        <end position="264"/>
    </location>
</feature>
<dbReference type="Gene3D" id="1.20.58.2220">
    <property type="entry name" value="Formin, FH2 domain"/>
    <property type="match status" value="1"/>
</dbReference>
<keyword evidence="3" id="KW-0862">Zinc</keyword>
<accession>F0W7K9</accession>
<feature type="compositionally biased region" description="Low complexity" evidence="6">
    <location>
        <begin position="12"/>
        <end position="26"/>
    </location>
</feature>
<dbReference type="InterPro" id="IPR019309">
    <property type="entry name" value="WASHC3"/>
</dbReference>
<dbReference type="GO" id="GO:0071203">
    <property type="term" value="C:WASH complex"/>
    <property type="evidence" value="ECO:0007669"/>
    <property type="project" value="InterPro"/>
</dbReference>
<evidence type="ECO:0000256" key="6">
    <source>
        <dbReference type="SAM" id="MobiDB-lite"/>
    </source>
</evidence>
<dbReference type="Pfam" id="PF23202">
    <property type="entry name" value="PAH_ZNF598"/>
    <property type="match status" value="2"/>
</dbReference>
<name>F0W7K9_9STRA</name>
<dbReference type="InterPro" id="IPR051425">
    <property type="entry name" value="Formin_Homology"/>
</dbReference>
<evidence type="ECO:0000259" key="7">
    <source>
        <dbReference type="PROSITE" id="PS50178"/>
    </source>
</evidence>
<dbReference type="HOGENOM" id="CLU_003035_0_0_1"/>
<dbReference type="SUPFAM" id="SSF57903">
    <property type="entry name" value="FYVE/PHD zinc finger"/>
    <property type="match status" value="1"/>
</dbReference>
<evidence type="ECO:0000259" key="8">
    <source>
        <dbReference type="PROSITE" id="PS51444"/>
    </source>
</evidence>
<keyword evidence="2 4" id="KW-0863">Zinc-finger</keyword>
<dbReference type="Pfam" id="PF01363">
    <property type="entry name" value="FYVE"/>
    <property type="match status" value="1"/>
</dbReference>
<dbReference type="InterPro" id="IPR042201">
    <property type="entry name" value="FH2_Formin_sf"/>
</dbReference>
<feature type="region of interest" description="Disordered" evidence="6">
    <location>
        <begin position="1"/>
        <end position="39"/>
    </location>
</feature>
<dbReference type="GO" id="GO:0008270">
    <property type="term" value="F:zinc ion binding"/>
    <property type="evidence" value="ECO:0007669"/>
    <property type="project" value="UniProtKB-KW"/>
</dbReference>
<evidence type="ECO:0000256" key="2">
    <source>
        <dbReference type="ARBA" id="ARBA00022771"/>
    </source>
</evidence>